<name>A0A1H7VRI9_STRJI</name>
<dbReference type="InterPro" id="IPR050611">
    <property type="entry name" value="ABCF"/>
</dbReference>
<dbReference type="SMART" id="SM00382">
    <property type="entry name" value="AAA"/>
    <property type="match status" value="2"/>
</dbReference>
<gene>
    <name evidence="6" type="ORF">SAMN05414137_118188</name>
</gene>
<sequence>MIVANDIELRAGARILIESATFRVAPGDRIGLVGRNGAGKTTLTKVLAGEGQPAGGSVTRGGEIGYLPQDPRTGDLDVLARDRVLSARGLDEVLRKMRINEEKMANGKGATREQAMKKYSRLETEFLTKGGYAAEAEAATIAASLGLPDRVLGQPLHTLSGGQRRRVELARILFSDSDTLLLDEPTNHLDADSILWLRDYLKSYKGGFIVISHDVQLVDEVVNKVFYLDANRTCIDVYNMGWKLYQQQREADEKRRKRERANAEKKAQQLNSQADKMRAKATKTVAAQNMARRAEKLLSGLEAVRQSDRVAKLRFPTPAPCGKTPLTAEGLSKSYGSLEIFTDVDLAIDKGSRVVVLGLNGAGKTTLLRMLAGVEAPDTGQVVPGHGLKIGYYAQEHETLDADRTILENMRSAAPDMDLVEVRKILGSFLFTGDDVDKPAGVLSGGEKTRLALATLVVSSANVLLLDEPTNNLDPASREEILGALHSFEGAVVLVTHDEGAVEALQPERIILLPDGVEDLWNESYGDLVSLA</sequence>
<evidence type="ECO:0000256" key="3">
    <source>
        <dbReference type="ARBA" id="ARBA00022840"/>
    </source>
</evidence>
<feature type="region of interest" description="Disordered" evidence="4">
    <location>
        <begin position="253"/>
        <end position="277"/>
    </location>
</feature>
<dbReference type="InterPro" id="IPR027417">
    <property type="entry name" value="P-loop_NTPase"/>
</dbReference>
<protein>
    <submittedName>
        <fullName evidence="6">ATPase components of ABC transporters with duplicated ATPase domains</fullName>
    </submittedName>
</protein>
<dbReference type="PANTHER" id="PTHR19211">
    <property type="entry name" value="ATP-BINDING TRANSPORT PROTEIN-RELATED"/>
    <property type="match status" value="1"/>
</dbReference>
<feature type="domain" description="ABC transporter" evidence="5">
    <location>
        <begin position="326"/>
        <end position="532"/>
    </location>
</feature>
<keyword evidence="7" id="KW-1185">Reference proteome</keyword>
<evidence type="ECO:0000313" key="6">
    <source>
        <dbReference type="EMBL" id="SEM11455.1"/>
    </source>
</evidence>
<dbReference type="Pfam" id="PF12848">
    <property type="entry name" value="ABC_tran_Xtn"/>
    <property type="match status" value="1"/>
</dbReference>
<dbReference type="GO" id="GO:0005524">
    <property type="term" value="F:ATP binding"/>
    <property type="evidence" value="ECO:0007669"/>
    <property type="project" value="UniProtKB-KW"/>
</dbReference>
<keyword evidence="2" id="KW-0547">Nucleotide-binding</keyword>
<dbReference type="FunFam" id="3.40.50.300:FF:000597">
    <property type="entry name" value="ABC transporter ATP-binding protein"/>
    <property type="match status" value="1"/>
</dbReference>
<dbReference type="InterPro" id="IPR032781">
    <property type="entry name" value="ABC_tran_Xtn"/>
</dbReference>
<dbReference type="eggNOG" id="COG0488">
    <property type="taxonomic scope" value="Bacteria"/>
</dbReference>
<dbReference type="OrthoDB" id="3169603at2"/>
<dbReference type="STRING" id="235985.SAMN05414137_118188"/>
<dbReference type="FunFam" id="3.40.50.300:FF:000944">
    <property type="entry name" value="Macrolide ABC transporter ATP-binding protein"/>
    <property type="match status" value="1"/>
</dbReference>
<dbReference type="SUPFAM" id="SSF52540">
    <property type="entry name" value="P-loop containing nucleoside triphosphate hydrolases"/>
    <property type="match status" value="2"/>
</dbReference>
<dbReference type="AlphaFoldDB" id="A0A1H7VRI9"/>
<proteinExistence type="predicted"/>
<dbReference type="EMBL" id="FOAZ01000018">
    <property type="protein sequence ID" value="SEM11455.1"/>
    <property type="molecule type" value="Genomic_DNA"/>
</dbReference>
<evidence type="ECO:0000256" key="4">
    <source>
        <dbReference type="SAM" id="MobiDB-lite"/>
    </source>
</evidence>
<dbReference type="PANTHER" id="PTHR19211:SF14">
    <property type="entry name" value="ATP-BINDING CASSETTE SUB-FAMILY F MEMBER 1"/>
    <property type="match status" value="1"/>
</dbReference>
<evidence type="ECO:0000256" key="2">
    <source>
        <dbReference type="ARBA" id="ARBA00022741"/>
    </source>
</evidence>
<keyword evidence="1" id="KW-0677">Repeat</keyword>
<evidence type="ECO:0000313" key="7">
    <source>
        <dbReference type="Proteomes" id="UP000183015"/>
    </source>
</evidence>
<dbReference type="Gene3D" id="3.40.50.300">
    <property type="entry name" value="P-loop containing nucleotide triphosphate hydrolases"/>
    <property type="match status" value="2"/>
</dbReference>
<accession>A0A1H7VRI9</accession>
<evidence type="ECO:0000259" key="5">
    <source>
        <dbReference type="PROSITE" id="PS50893"/>
    </source>
</evidence>
<dbReference type="Pfam" id="PF00005">
    <property type="entry name" value="ABC_tran"/>
    <property type="match status" value="2"/>
</dbReference>
<reference evidence="7" key="1">
    <citation type="submission" date="2016-10" db="EMBL/GenBank/DDBJ databases">
        <authorList>
            <person name="Varghese N."/>
        </authorList>
    </citation>
    <scope>NUCLEOTIDE SEQUENCE [LARGE SCALE GENOMIC DNA]</scope>
    <source>
        <strain evidence="7">DSM 45096 / BCRC 16803 / CGMCC 4.1857 / CIP 109030 / JCM 12277 / KCTC 19219 / NBRC 100920 / 33214</strain>
    </source>
</reference>
<dbReference type="PROSITE" id="PS00211">
    <property type="entry name" value="ABC_TRANSPORTER_1"/>
    <property type="match status" value="2"/>
</dbReference>
<organism evidence="6 7">
    <name type="scientific">Streptacidiphilus jiangxiensis</name>
    <dbReference type="NCBI Taxonomy" id="235985"/>
    <lineage>
        <taxon>Bacteria</taxon>
        <taxon>Bacillati</taxon>
        <taxon>Actinomycetota</taxon>
        <taxon>Actinomycetes</taxon>
        <taxon>Kitasatosporales</taxon>
        <taxon>Streptomycetaceae</taxon>
        <taxon>Streptacidiphilus</taxon>
    </lineage>
</organism>
<feature type="domain" description="ABC transporter" evidence="5">
    <location>
        <begin position="2"/>
        <end position="255"/>
    </location>
</feature>
<dbReference type="InterPro" id="IPR017871">
    <property type="entry name" value="ABC_transporter-like_CS"/>
</dbReference>
<dbReference type="InterPro" id="IPR003593">
    <property type="entry name" value="AAA+_ATPase"/>
</dbReference>
<dbReference type="GO" id="GO:0016887">
    <property type="term" value="F:ATP hydrolysis activity"/>
    <property type="evidence" value="ECO:0007669"/>
    <property type="project" value="InterPro"/>
</dbReference>
<dbReference type="RefSeq" id="WP_042446285.1">
    <property type="nucleotide sequence ID" value="NZ_BBPN01000010.1"/>
</dbReference>
<evidence type="ECO:0000256" key="1">
    <source>
        <dbReference type="ARBA" id="ARBA00022737"/>
    </source>
</evidence>
<dbReference type="PROSITE" id="PS50893">
    <property type="entry name" value="ABC_TRANSPORTER_2"/>
    <property type="match status" value="2"/>
</dbReference>
<feature type="compositionally biased region" description="Basic and acidic residues" evidence="4">
    <location>
        <begin position="253"/>
        <end position="267"/>
    </location>
</feature>
<dbReference type="CDD" id="cd03221">
    <property type="entry name" value="ABCF_EF-3"/>
    <property type="match status" value="2"/>
</dbReference>
<keyword evidence="3" id="KW-0067">ATP-binding</keyword>
<dbReference type="Proteomes" id="UP000183015">
    <property type="component" value="Unassembled WGS sequence"/>
</dbReference>
<dbReference type="InterPro" id="IPR003439">
    <property type="entry name" value="ABC_transporter-like_ATP-bd"/>
</dbReference>